<evidence type="ECO:0000256" key="1">
    <source>
        <dbReference type="ARBA" id="ARBA00004141"/>
    </source>
</evidence>
<feature type="transmembrane region" description="Helical" evidence="8">
    <location>
        <begin position="110"/>
        <end position="132"/>
    </location>
</feature>
<comment type="caution">
    <text evidence="10">The sequence shown here is derived from an EMBL/GenBank/DDBJ whole genome shotgun (WGS) entry which is preliminary data.</text>
</comment>
<dbReference type="Proteomes" id="UP000318571">
    <property type="component" value="Chromosome 2"/>
</dbReference>
<dbReference type="CDD" id="cd17328">
    <property type="entry name" value="MFS_spinster_like"/>
    <property type="match status" value="1"/>
</dbReference>
<feature type="transmembrane region" description="Helical" evidence="8">
    <location>
        <begin position="332"/>
        <end position="351"/>
    </location>
</feature>
<evidence type="ECO:0000256" key="7">
    <source>
        <dbReference type="SAM" id="MobiDB-lite"/>
    </source>
</evidence>
<evidence type="ECO:0000256" key="2">
    <source>
        <dbReference type="ARBA" id="ARBA00022448"/>
    </source>
</evidence>
<feature type="transmembrane region" description="Helical" evidence="8">
    <location>
        <begin position="230"/>
        <end position="250"/>
    </location>
</feature>
<evidence type="ECO:0000256" key="4">
    <source>
        <dbReference type="ARBA" id="ARBA00022989"/>
    </source>
</evidence>
<dbReference type="AlphaFoldDB" id="A0A553PD71"/>
<evidence type="ECO:0000313" key="11">
    <source>
        <dbReference type="Proteomes" id="UP000318571"/>
    </source>
</evidence>
<keyword evidence="2" id="KW-0813">Transport</keyword>
<evidence type="ECO:0000256" key="8">
    <source>
        <dbReference type="SAM" id="Phobius"/>
    </source>
</evidence>
<feature type="transmembrane region" description="Helical" evidence="8">
    <location>
        <begin position="166"/>
        <end position="187"/>
    </location>
</feature>
<feature type="region of interest" description="Disordered" evidence="7">
    <location>
        <begin position="1"/>
        <end position="45"/>
    </location>
</feature>
<feature type="transmembrane region" description="Helical" evidence="8">
    <location>
        <begin position="281"/>
        <end position="301"/>
    </location>
</feature>
<comment type="similarity">
    <text evidence="6">Belongs to the major facilitator superfamily. Spinster (TC 2.A.1.49) family.</text>
</comment>
<evidence type="ECO:0000256" key="3">
    <source>
        <dbReference type="ARBA" id="ARBA00022692"/>
    </source>
</evidence>
<protein>
    <recommendedName>
        <fullName evidence="9">Major facilitator superfamily (MFS) profile domain-containing protein</fullName>
    </recommendedName>
</protein>
<feature type="transmembrane region" description="Helical" evidence="8">
    <location>
        <begin position="403"/>
        <end position="426"/>
    </location>
</feature>
<reference evidence="10 11" key="1">
    <citation type="journal article" date="2018" name="Nat. Ecol. Evol.">
        <title>Genomic signatures of mitonuclear coevolution across populations of Tigriopus californicus.</title>
        <authorList>
            <person name="Barreto F.S."/>
            <person name="Watson E.T."/>
            <person name="Lima T.G."/>
            <person name="Willett C.S."/>
            <person name="Edmands S."/>
            <person name="Li W."/>
            <person name="Burton R.S."/>
        </authorList>
    </citation>
    <scope>NUCLEOTIDE SEQUENCE [LARGE SCALE GENOMIC DNA]</scope>
    <source>
        <strain evidence="10 11">San Diego</strain>
    </source>
</reference>
<dbReference type="OMA" id="YTCVYTA"/>
<evidence type="ECO:0000256" key="6">
    <source>
        <dbReference type="ARBA" id="ARBA00024338"/>
    </source>
</evidence>
<feature type="non-terminal residue" evidence="10">
    <location>
        <position position="582"/>
    </location>
</feature>
<dbReference type="Pfam" id="PF07690">
    <property type="entry name" value="MFS_1"/>
    <property type="match status" value="1"/>
</dbReference>
<keyword evidence="11" id="KW-1185">Reference proteome</keyword>
<dbReference type="GO" id="GO:0016020">
    <property type="term" value="C:membrane"/>
    <property type="evidence" value="ECO:0007669"/>
    <property type="project" value="UniProtKB-SubCell"/>
</dbReference>
<sequence length="582" mass="64898">MPINTQVVRGHAHDSGEPARQRPASREDDEMGADRASQRRRRRSSQTHQESLMWFPSITAWFESLDRKKSITVLTLVYINLINYMDRSTVAGMIDSIKNDPYFQIHHDQYLGLLQTAFVFCYMIFAPLFGYLGDRYDRTWIIGFGITFWSISTLVGSFMTNFWMFLLFRAFVGIGEASYSTIAPAIISDLFSKDTRSKVLALFYFAIPVGTGLGYMVGAEVADRSDDWRWGLRMTPFMGLLAILGVWFVMEDPPRGVSEGAHLRPTSPRVDLNALRKNKSFIFSTIAFTCVTFSAGALMWWGPQFAFYGAKAACGSKAGCENIMQSDVSYKFGIVMTFAGLIGVPAGSYVSQKIRHRVPNADPIVSGTSLLLSVPVLFIGFVVARYNVGWCYTLTFLAGDHDLLYLCLLLNCNWAIVSDMTLYIVIPTRRSLASATQILTSHAFGDAISPYLVGVLADLIRPIISTEDSADTSSFAAGKGGFTPKYYDIEFRSLQYALFLSCFFQAFGALFFFITSFYVLDDKALADMAITSGVSDDPLDDENDDTVPIVRAMANQQNNGLLYRDNPSIEEVPIVSDSSRRN</sequence>
<dbReference type="InterPro" id="IPR036259">
    <property type="entry name" value="MFS_trans_sf"/>
</dbReference>
<dbReference type="Gene3D" id="1.20.1250.20">
    <property type="entry name" value="MFS general substrate transporter like domains"/>
    <property type="match status" value="1"/>
</dbReference>
<dbReference type="InterPro" id="IPR011701">
    <property type="entry name" value="MFS"/>
</dbReference>
<dbReference type="PROSITE" id="PS50850">
    <property type="entry name" value="MFS"/>
    <property type="match status" value="1"/>
</dbReference>
<dbReference type="STRING" id="6832.A0A553PD71"/>
<dbReference type="PANTHER" id="PTHR23505:SF79">
    <property type="entry name" value="PROTEIN SPINSTER"/>
    <property type="match status" value="1"/>
</dbReference>
<comment type="subcellular location">
    <subcellularLocation>
        <location evidence="1">Membrane</location>
        <topology evidence="1">Multi-pass membrane protein</topology>
    </subcellularLocation>
</comment>
<name>A0A553PD71_TIGCA</name>
<gene>
    <name evidence="10" type="ORF">TCAL_04505</name>
</gene>
<feature type="transmembrane region" description="Helical" evidence="8">
    <location>
        <begin position="363"/>
        <end position="383"/>
    </location>
</feature>
<accession>A0A553PD71</accession>
<feature type="transmembrane region" description="Helical" evidence="8">
    <location>
        <begin position="496"/>
        <end position="520"/>
    </location>
</feature>
<feature type="transmembrane region" description="Helical" evidence="8">
    <location>
        <begin position="139"/>
        <end position="160"/>
    </location>
</feature>
<keyword evidence="4 8" id="KW-1133">Transmembrane helix</keyword>
<feature type="compositionally biased region" description="Basic and acidic residues" evidence="7">
    <location>
        <begin position="11"/>
        <end position="37"/>
    </location>
</feature>
<dbReference type="SUPFAM" id="SSF103473">
    <property type="entry name" value="MFS general substrate transporter"/>
    <property type="match status" value="1"/>
</dbReference>
<proteinExistence type="inferred from homology"/>
<keyword evidence="3 8" id="KW-0812">Transmembrane</keyword>
<organism evidence="10 11">
    <name type="scientific">Tigriopus californicus</name>
    <name type="common">Marine copepod</name>
    <dbReference type="NCBI Taxonomy" id="6832"/>
    <lineage>
        <taxon>Eukaryota</taxon>
        <taxon>Metazoa</taxon>
        <taxon>Ecdysozoa</taxon>
        <taxon>Arthropoda</taxon>
        <taxon>Crustacea</taxon>
        <taxon>Multicrustacea</taxon>
        <taxon>Hexanauplia</taxon>
        <taxon>Copepoda</taxon>
        <taxon>Harpacticoida</taxon>
        <taxon>Harpacticidae</taxon>
        <taxon>Tigriopus</taxon>
    </lineage>
</organism>
<evidence type="ECO:0000256" key="5">
    <source>
        <dbReference type="ARBA" id="ARBA00023136"/>
    </source>
</evidence>
<dbReference type="InterPro" id="IPR020846">
    <property type="entry name" value="MFS_dom"/>
</dbReference>
<feature type="transmembrane region" description="Helical" evidence="8">
    <location>
        <begin position="199"/>
        <end position="218"/>
    </location>
</feature>
<evidence type="ECO:0000259" key="9">
    <source>
        <dbReference type="PROSITE" id="PS50850"/>
    </source>
</evidence>
<keyword evidence="5 8" id="KW-0472">Membrane</keyword>
<dbReference type="PANTHER" id="PTHR23505">
    <property type="entry name" value="SPINSTER"/>
    <property type="match status" value="1"/>
</dbReference>
<dbReference type="EMBL" id="VCGU01000005">
    <property type="protein sequence ID" value="TRY75633.1"/>
    <property type="molecule type" value="Genomic_DNA"/>
</dbReference>
<dbReference type="GO" id="GO:0022857">
    <property type="term" value="F:transmembrane transporter activity"/>
    <property type="evidence" value="ECO:0007669"/>
    <property type="project" value="InterPro"/>
</dbReference>
<dbReference type="InterPro" id="IPR044770">
    <property type="entry name" value="MFS_spinster-like"/>
</dbReference>
<feature type="domain" description="Major facilitator superfamily (MFS) profile" evidence="9">
    <location>
        <begin position="72"/>
        <end position="520"/>
    </location>
</feature>
<evidence type="ECO:0000313" key="10">
    <source>
        <dbReference type="EMBL" id="TRY75633.1"/>
    </source>
</evidence>